<evidence type="ECO:0000313" key="2">
    <source>
        <dbReference type="Proteomes" id="UP000018482"/>
    </source>
</evidence>
<dbReference type="AlphaFoldDB" id="V6Z3D4"/>
<comment type="caution">
    <text evidence="1">The sequence shown here is derived from an EMBL/GenBank/DDBJ whole genome shotgun (WGS) entry which is preliminary data.</text>
</comment>
<organism evidence="1 2">
    <name type="scientific">Streptococcus agalactiae LMG 14747</name>
    <dbReference type="NCBI Taxonomy" id="1154860"/>
    <lineage>
        <taxon>Bacteria</taxon>
        <taxon>Bacillati</taxon>
        <taxon>Bacillota</taxon>
        <taxon>Bacilli</taxon>
        <taxon>Lactobacillales</taxon>
        <taxon>Streptococcaceae</taxon>
        <taxon>Streptococcus</taxon>
    </lineage>
</organism>
<reference evidence="1 2" key="1">
    <citation type="submission" date="2013-05" db="EMBL/GenBank/DDBJ databases">
        <authorList>
            <person name="Richards V.P."/>
            <person name="Durkin S.A.S."/>
            <person name="Kim M."/>
            <person name="Pavinski Bitar P.D."/>
            <person name="Stanhope M.J."/>
            <person name="Town C.D."/>
            <person name="Venter J.C."/>
        </authorList>
    </citation>
    <scope>NUCLEOTIDE SEQUENCE [LARGE SCALE GENOMIC DNA]</scope>
    <source>
        <strain evidence="1 2">LMG 14747</strain>
    </source>
</reference>
<accession>V6Z3D4</accession>
<proteinExistence type="predicted"/>
<evidence type="ECO:0000313" key="1">
    <source>
        <dbReference type="EMBL" id="ESV55387.1"/>
    </source>
</evidence>
<name>V6Z3D4_STRAG</name>
<protein>
    <submittedName>
        <fullName evidence="1">Uncharacterized protein</fullName>
    </submittedName>
</protein>
<dbReference type="Proteomes" id="UP000018482">
    <property type="component" value="Unassembled WGS sequence"/>
</dbReference>
<sequence>MVSPFQDKKPHQSWQGLTKMRRSVLSVVSPKTRLHPFEIRRFQPSMPLWTWLKVIVFENIIAEYDMTVKEILKND</sequence>
<dbReference type="EMBL" id="ANQC01000125">
    <property type="protein sequence ID" value="ESV55387.1"/>
    <property type="molecule type" value="Genomic_DNA"/>
</dbReference>
<gene>
    <name evidence="1" type="ORF">SAG0136_09305</name>
</gene>